<comment type="caution">
    <text evidence="3">The sequence shown here is derived from an EMBL/GenBank/DDBJ whole genome shotgun (WGS) entry which is preliminary data.</text>
</comment>
<dbReference type="GO" id="GO:0006313">
    <property type="term" value="P:DNA transposition"/>
    <property type="evidence" value="ECO:0007669"/>
    <property type="project" value="InterPro"/>
</dbReference>
<dbReference type="EMBL" id="QOHO01000137">
    <property type="protein sequence ID" value="RFZ75606.1"/>
    <property type="molecule type" value="Genomic_DNA"/>
</dbReference>
<dbReference type="InterPro" id="IPR008490">
    <property type="entry name" value="Transposase_InsH_N"/>
</dbReference>
<proteinExistence type="predicted"/>
<dbReference type="OrthoDB" id="2015878at2"/>
<dbReference type="RefSeq" id="WP_147325902.1">
    <property type="nucleotide sequence ID" value="NZ_QOHO01000137.1"/>
</dbReference>
<evidence type="ECO:0000313" key="4">
    <source>
        <dbReference type="Proteomes" id="UP000260680"/>
    </source>
</evidence>
<feature type="domain" description="Transposase IS4-like" evidence="1">
    <location>
        <begin position="129"/>
        <end position="201"/>
    </location>
</feature>
<evidence type="ECO:0000313" key="3">
    <source>
        <dbReference type="EMBL" id="RFZ75606.1"/>
    </source>
</evidence>
<evidence type="ECO:0000259" key="2">
    <source>
        <dbReference type="Pfam" id="PF05598"/>
    </source>
</evidence>
<reference evidence="3 4" key="1">
    <citation type="submission" date="2018-07" db="EMBL/GenBank/DDBJ databases">
        <title>New species, Clostridium PI-S10-A1B.</title>
        <authorList>
            <person name="Krishna G."/>
            <person name="Summeta K."/>
            <person name="Shikha S."/>
            <person name="Prabhu P.B."/>
            <person name="Suresh K."/>
        </authorList>
    </citation>
    <scope>NUCLEOTIDE SEQUENCE [LARGE SCALE GENOMIC DNA]</scope>
    <source>
        <strain evidence="3 4">PI-S10-A1B</strain>
    </source>
</reference>
<dbReference type="InterPro" id="IPR002559">
    <property type="entry name" value="Transposase_11"/>
</dbReference>
<dbReference type="GO" id="GO:0003677">
    <property type="term" value="F:DNA binding"/>
    <property type="evidence" value="ECO:0007669"/>
    <property type="project" value="InterPro"/>
</dbReference>
<organism evidence="3 4">
    <name type="scientific">Lacrimispora amygdalina</name>
    <dbReference type="NCBI Taxonomy" id="253257"/>
    <lineage>
        <taxon>Bacteria</taxon>
        <taxon>Bacillati</taxon>
        <taxon>Bacillota</taxon>
        <taxon>Clostridia</taxon>
        <taxon>Lachnospirales</taxon>
        <taxon>Lachnospiraceae</taxon>
        <taxon>Lacrimispora</taxon>
    </lineage>
</organism>
<accession>A0A3E2N3Q7</accession>
<dbReference type="Pfam" id="PF01609">
    <property type="entry name" value="DDE_Tnp_1"/>
    <property type="match status" value="1"/>
</dbReference>
<protein>
    <submittedName>
        <fullName evidence="3">IS5/IS1182 family transposase</fullName>
    </submittedName>
</protein>
<gene>
    <name evidence="3" type="ORF">DS742_28105</name>
</gene>
<dbReference type="Pfam" id="PF05598">
    <property type="entry name" value="DUF772"/>
    <property type="match status" value="1"/>
</dbReference>
<sequence length="201" mass="22551">MYRQTTLFTLDQILEIQPLTKLQAVLTFVDYSIMLEAFKIDASKRGPKGFSYSSLLNALLAMQIEQLPTVKALVKRLKTDPVLRVTCGFDAVGKTPSAATFSRFIEKLSKTNVLEKTFHRMVRRAKTLGLIDGTHVSIDASKIDAFEHAIPKSRIPENNPEFPHWGAKQDTNGNMIKWFGWKMHAVVDTTSGIPLGYIITP</sequence>
<evidence type="ECO:0000259" key="1">
    <source>
        <dbReference type="Pfam" id="PF01609"/>
    </source>
</evidence>
<feature type="non-terminal residue" evidence="3">
    <location>
        <position position="201"/>
    </location>
</feature>
<name>A0A3E2N3Q7_9FIRM</name>
<feature type="domain" description="Transposase InsH N-terminal" evidence="2">
    <location>
        <begin position="20"/>
        <end position="106"/>
    </location>
</feature>
<dbReference type="AlphaFoldDB" id="A0A3E2N3Q7"/>
<dbReference type="Proteomes" id="UP000260680">
    <property type="component" value="Unassembled WGS sequence"/>
</dbReference>
<dbReference type="GO" id="GO:0004803">
    <property type="term" value="F:transposase activity"/>
    <property type="evidence" value="ECO:0007669"/>
    <property type="project" value="InterPro"/>
</dbReference>